<dbReference type="InterPro" id="IPR015813">
    <property type="entry name" value="Pyrv/PenolPyrv_kinase-like_dom"/>
</dbReference>
<comment type="similarity">
    <text evidence="3 13">Belongs to the pyruvate kinase family.</text>
</comment>
<dbReference type="EMBL" id="QXGE01003350">
    <property type="protein sequence ID" value="KAE9275567.1"/>
    <property type="molecule type" value="Genomic_DNA"/>
</dbReference>
<dbReference type="PRINTS" id="PR01050">
    <property type="entry name" value="PYRUVTKNASE"/>
</dbReference>
<organism evidence="16 17">
    <name type="scientific">Phytophthora fragariae</name>
    <dbReference type="NCBI Taxonomy" id="53985"/>
    <lineage>
        <taxon>Eukaryota</taxon>
        <taxon>Sar</taxon>
        <taxon>Stramenopiles</taxon>
        <taxon>Oomycota</taxon>
        <taxon>Peronosporomycetes</taxon>
        <taxon>Peronosporales</taxon>
        <taxon>Peronosporaceae</taxon>
        <taxon>Phytophthora</taxon>
    </lineage>
</organism>
<evidence type="ECO:0000256" key="2">
    <source>
        <dbReference type="ARBA" id="ARBA00004997"/>
    </source>
</evidence>
<evidence type="ECO:0000256" key="3">
    <source>
        <dbReference type="ARBA" id="ARBA00008663"/>
    </source>
</evidence>
<comment type="caution">
    <text evidence="16">The sequence shown here is derived from an EMBL/GenBank/DDBJ whole genome shotgun (WGS) entry which is preliminary data.</text>
</comment>
<comment type="pathway">
    <text evidence="2 13">Carbohydrate degradation; glycolysis; pyruvate from D-glyceraldehyde 3-phosphate: step 5/5.</text>
</comment>
<evidence type="ECO:0000313" key="17">
    <source>
        <dbReference type="Proteomes" id="UP000437068"/>
    </source>
</evidence>
<evidence type="ECO:0000256" key="9">
    <source>
        <dbReference type="ARBA" id="ARBA00022840"/>
    </source>
</evidence>
<protein>
    <recommendedName>
        <fullName evidence="4 13">Pyruvate kinase</fullName>
        <ecNumber evidence="4 13">2.7.1.40</ecNumber>
    </recommendedName>
</protein>
<evidence type="ECO:0000256" key="8">
    <source>
        <dbReference type="ARBA" id="ARBA00022777"/>
    </source>
</evidence>
<sequence length="129" mass="13542">MASTRSPRAGKLTTSARCLAPVDVVSRSSRSSSRPRSWPRRTASWLPVEDDDPQGGPGRQAGGDGHADAVVDDHGSSPECTDGANAVLAGTKAVMLTRESANGDYPTQAVEVMFATCLQAETAIHYNDV</sequence>
<dbReference type="GO" id="GO:0016301">
    <property type="term" value="F:kinase activity"/>
    <property type="evidence" value="ECO:0007669"/>
    <property type="project" value="UniProtKB-KW"/>
</dbReference>
<dbReference type="Proteomes" id="UP000437068">
    <property type="component" value="Unassembled WGS sequence"/>
</dbReference>
<keyword evidence="9" id="KW-0067">ATP-binding</keyword>
<dbReference type="InterPro" id="IPR001697">
    <property type="entry name" value="Pyr_Knase"/>
</dbReference>
<feature type="compositionally biased region" description="Gly residues" evidence="14">
    <location>
        <begin position="55"/>
        <end position="64"/>
    </location>
</feature>
<keyword evidence="11 13" id="KW-0324">Glycolysis</keyword>
<dbReference type="GO" id="GO:0005524">
    <property type="term" value="F:ATP binding"/>
    <property type="evidence" value="ECO:0007669"/>
    <property type="project" value="UniProtKB-KW"/>
</dbReference>
<evidence type="ECO:0000313" key="16">
    <source>
        <dbReference type="EMBL" id="KAE9275567.1"/>
    </source>
</evidence>
<dbReference type="UniPathway" id="UPA00109">
    <property type="reaction ID" value="UER00188"/>
</dbReference>
<dbReference type="GO" id="GO:0004743">
    <property type="term" value="F:pyruvate kinase activity"/>
    <property type="evidence" value="ECO:0007669"/>
    <property type="project" value="UniProtKB-EC"/>
</dbReference>
<gene>
    <name evidence="16" type="ORF">PF001_g26520</name>
</gene>
<evidence type="ECO:0000256" key="7">
    <source>
        <dbReference type="ARBA" id="ARBA00022741"/>
    </source>
</evidence>
<evidence type="ECO:0000256" key="14">
    <source>
        <dbReference type="SAM" id="MobiDB-lite"/>
    </source>
</evidence>
<feature type="compositionally biased region" description="Basic and acidic residues" evidence="14">
    <location>
        <begin position="65"/>
        <end position="76"/>
    </location>
</feature>
<accession>A0A6A4BL09</accession>
<dbReference type="GO" id="GO:0000287">
    <property type="term" value="F:magnesium ion binding"/>
    <property type="evidence" value="ECO:0007669"/>
    <property type="project" value="InterPro"/>
</dbReference>
<keyword evidence="5 13" id="KW-0808">Transferase</keyword>
<evidence type="ECO:0000256" key="12">
    <source>
        <dbReference type="ARBA" id="ARBA00023317"/>
    </source>
</evidence>
<keyword evidence="6" id="KW-0479">Metal-binding</keyword>
<evidence type="ECO:0000256" key="10">
    <source>
        <dbReference type="ARBA" id="ARBA00022842"/>
    </source>
</evidence>
<comment type="cofactor">
    <cofactor evidence="1">
        <name>K(+)</name>
        <dbReference type="ChEBI" id="CHEBI:29103"/>
    </cofactor>
</comment>
<evidence type="ECO:0000259" key="15">
    <source>
        <dbReference type="Pfam" id="PF00224"/>
    </source>
</evidence>
<evidence type="ECO:0000256" key="1">
    <source>
        <dbReference type="ARBA" id="ARBA00001958"/>
    </source>
</evidence>
<evidence type="ECO:0000256" key="13">
    <source>
        <dbReference type="RuleBase" id="RU000504"/>
    </source>
</evidence>
<dbReference type="InterPro" id="IPR015793">
    <property type="entry name" value="Pyrv_Knase_brl"/>
</dbReference>
<dbReference type="Gene3D" id="3.20.20.60">
    <property type="entry name" value="Phosphoenolpyruvate-binding domains"/>
    <property type="match status" value="1"/>
</dbReference>
<dbReference type="GO" id="GO:0030955">
    <property type="term" value="F:potassium ion binding"/>
    <property type="evidence" value="ECO:0007669"/>
    <property type="project" value="InterPro"/>
</dbReference>
<evidence type="ECO:0000256" key="5">
    <source>
        <dbReference type="ARBA" id="ARBA00022679"/>
    </source>
</evidence>
<feature type="compositionally biased region" description="Low complexity" evidence="14">
    <location>
        <begin position="26"/>
        <end position="36"/>
    </location>
</feature>
<dbReference type="Pfam" id="PF00224">
    <property type="entry name" value="PK"/>
    <property type="match status" value="1"/>
</dbReference>
<evidence type="ECO:0000256" key="4">
    <source>
        <dbReference type="ARBA" id="ARBA00012142"/>
    </source>
</evidence>
<evidence type="ECO:0000256" key="11">
    <source>
        <dbReference type="ARBA" id="ARBA00023152"/>
    </source>
</evidence>
<feature type="domain" description="Pyruvate kinase barrel" evidence="15">
    <location>
        <begin position="78"/>
        <end position="110"/>
    </location>
</feature>
<keyword evidence="7" id="KW-0547">Nucleotide-binding</keyword>
<keyword evidence="10 13" id="KW-0460">Magnesium</keyword>
<keyword evidence="8 13" id="KW-0418">Kinase</keyword>
<reference evidence="16 17" key="1">
    <citation type="submission" date="2018-08" db="EMBL/GenBank/DDBJ databases">
        <title>Genomic investigation of the strawberry pathogen Phytophthora fragariae indicates pathogenicity is determined by transcriptional variation in three key races.</title>
        <authorList>
            <person name="Adams T.M."/>
            <person name="Armitage A.D."/>
            <person name="Sobczyk M.K."/>
            <person name="Bates H.J."/>
            <person name="Dunwell J.M."/>
            <person name="Nellist C.F."/>
            <person name="Harrison R.J."/>
        </authorList>
    </citation>
    <scope>NUCLEOTIDE SEQUENCE [LARGE SCALE GENOMIC DNA]</scope>
    <source>
        <strain evidence="16 17">A4</strain>
    </source>
</reference>
<dbReference type="EC" id="2.7.1.40" evidence="4 13"/>
<dbReference type="InterPro" id="IPR040442">
    <property type="entry name" value="Pyrv_kinase-like_dom_sf"/>
</dbReference>
<dbReference type="SUPFAM" id="SSF51621">
    <property type="entry name" value="Phosphoenolpyruvate/pyruvate domain"/>
    <property type="match status" value="1"/>
</dbReference>
<proteinExistence type="inferred from homology"/>
<name>A0A6A4BL09_9STRA</name>
<comment type="catalytic activity">
    <reaction evidence="13">
        <text>pyruvate + ATP = phosphoenolpyruvate + ADP + H(+)</text>
        <dbReference type="Rhea" id="RHEA:18157"/>
        <dbReference type="ChEBI" id="CHEBI:15361"/>
        <dbReference type="ChEBI" id="CHEBI:15378"/>
        <dbReference type="ChEBI" id="CHEBI:30616"/>
        <dbReference type="ChEBI" id="CHEBI:58702"/>
        <dbReference type="ChEBI" id="CHEBI:456216"/>
        <dbReference type="EC" id="2.7.1.40"/>
    </reaction>
</comment>
<feature type="region of interest" description="Disordered" evidence="14">
    <location>
        <begin position="23"/>
        <end position="80"/>
    </location>
</feature>
<evidence type="ECO:0000256" key="6">
    <source>
        <dbReference type="ARBA" id="ARBA00022723"/>
    </source>
</evidence>
<dbReference type="PANTHER" id="PTHR11817">
    <property type="entry name" value="PYRUVATE KINASE"/>
    <property type="match status" value="1"/>
</dbReference>
<keyword evidence="12" id="KW-0670">Pyruvate</keyword>
<dbReference type="AlphaFoldDB" id="A0A6A4BL09"/>